<evidence type="ECO:0000256" key="1">
    <source>
        <dbReference type="ARBA" id="ARBA00022679"/>
    </source>
</evidence>
<evidence type="ECO:0000313" key="5">
    <source>
        <dbReference type="Proteomes" id="UP000600247"/>
    </source>
</evidence>
<dbReference type="AlphaFoldDB" id="A0A917H1S9"/>
<dbReference type="SMART" id="SM00450">
    <property type="entry name" value="RHOD"/>
    <property type="match status" value="2"/>
</dbReference>
<dbReference type="CDD" id="cd01449">
    <property type="entry name" value="TST_Repeat_2"/>
    <property type="match status" value="1"/>
</dbReference>
<reference evidence="4 5" key="1">
    <citation type="journal article" date="2014" name="Int. J. Syst. Evol. Microbiol.">
        <title>Complete genome sequence of Corynebacterium casei LMG S-19264T (=DSM 44701T), isolated from a smear-ripened cheese.</title>
        <authorList>
            <consortium name="US DOE Joint Genome Institute (JGI-PGF)"/>
            <person name="Walter F."/>
            <person name="Albersmeier A."/>
            <person name="Kalinowski J."/>
            <person name="Ruckert C."/>
        </authorList>
    </citation>
    <scope>NUCLEOTIDE SEQUENCE [LARGE SCALE GENOMIC DNA]</scope>
    <source>
        <strain evidence="4 5">CGMCC 1.15286</strain>
    </source>
</reference>
<dbReference type="SUPFAM" id="SSF52821">
    <property type="entry name" value="Rhodanese/Cell cycle control phosphatase"/>
    <property type="match status" value="2"/>
</dbReference>
<name>A0A917H1S9_9BACL</name>
<evidence type="ECO:0000313" key="4">
    <source>
        <dbReference type="EMBL" id="GGG64757.1"/>
    </source>
</evidence>
<dbReference type="Proteomes" id="UP000600247">
    <property type="component" value="Unassembled WGS sequence"/>
</dbReference>
<dbReference type="PANTHER" id="PTHR11364:SF27">
    <property type="entry name" value="SULFURTRANSFERASE"/>
    <property type="match status" value="1"/>
</dbReference>
<dbReference type="PROSITE" id="PS50206">
    <property type="entry name" value="RHODANESE_3"/>
    <property type="match status" value="2"/>
</dbReference>
<keyword evidence="2" id="KW-0677">Repeat</keyword>
<dbReference type="EMBL" id="BMHY01000003">
    <property type="protein sequence ID" value="GGG64757.1"/>
    <property type="molecule type" value="Genomic_DNA"/>
</dbReference>
<dbReference type="PANTHER" id="PTHR11364">
    <property type="entry name" value="THIOSULFATE SULFERTANSFERASE"/>
    <property type="match status" value="1"/>
</dbReference>
<dbReference type="InterPro" id="IPR045078">
    <property type="entry name" value="TST/MPST-like"/>
</dbReference>
<evidence type="ECO:0000256" key="2">
    <source>
        <dbReference type="ARBA" id="ARBA00022737"/>
    </source>
</evidence>
<comment type="caution">
    <text evidence="4">The sequence shown here is derived from an EMBL/GenBank/DDBJ whole genome shotgun (WGS) entry which is preliminary data.</text>
</comment>
<organism evidence="4 5">
    <name type="scientific">Paenibacillus radicis</name>
    <name type="common">ex Gao et al. 2016</name>
    <dbReference type="NCBI Taxonomy" id="1737354"/>
    <lineage>
        <taxon>Bacteria</taxon>
        <taxon>Bacillati</taxon>
        <taxon>Bacillota</taxon>
        <taxon>Bacilli</taxon>
        <taxon>Bacillales</taxon>
        <taxon>Paenibacillaceae</taxon>
        <taxon>Paenibacillus</taxon>
    </lineage>
</organism>
<evidence type="ECO:0000259" key="3">
    <source>
        <dbReference type="PROSITE" id="PS50206"/>
    </source>
</evidence>
<dbReference type="Pfam" id="PF00581">
    <property type="entry name" value="Rhodanese"/>
    <property type="match status" value="2"/>
</dbReference>
<sequence length="280" mass="30525">MSYLISASKAYERLHDSNTVFADVRFVLGQPSAGEEAYRLGHIPGAVFFDLNHDLSGPKEEHGGGHPLPDADLFALKLGQAGIDEHTEVIVYDDQGGSIASRLWWMLKHAGHERVKLLADGFSGWQASGFPVTTEIAQPAAKRFIPRVNDSLQATIEEVKAGIGAGNRVLMDSRIHGRYTGEDTSKYLKAGHIPGAINHYWEDGSPEGVFLDAAHQRERFKSIPLDREIIVYCGAGVTACPNVLALTEAGYTDVKLYVGSWSDWTSYDENPVATGEEGKA</sequence>
<keyword evidence="1" id="KW-0808">Transferase</keyword>
<gene>
    <name evidence="4" type="ORF">GCM10010918_18610</name>
</gene>
<dbReference type="GO" id="GO:0004792">
    <property type="term" value="F:thiosulfate-cyanide sulfurtransferase activity"/>
    <property type="evidence" value="ECO:0007669"/>
    <property type="project" value="InterPro"/>
</dbReference>
<dbReference type="InterPro" id="IPR001763">
    <property type="entry name" value="Rhodanese-like_dom"/>
</dbReference>
<dbReference type="CDD" id="cd01448">
    <property type="entry name" value="TST_Repeat_1"/>
    <property type="match status" value="1"/>
</dbReference>
<keyword evidence="5" id="KW-1185">Reference proteome</keyword>
<protein>
    <submittedName>
        <fullName evidence="4">Thiosulfate sulfurtransferase</fullName>
    </submittedName>
</protein>
<feature type="domain" description="Rhodanese" evidence="3">
    <location>
        <begin position="164"/>
        <end position="273"/>
    </location>
</feature>
<dbReference type="PROSITE" id="PS00380">
    <property type="entry name" value="RHODANESE_1"/>
    <property type="match status" value="1"/>
</dbReference>
<dbReference type="Gene3D" id="3.40.250.10">
    <property type="entry name" value="Rhodanese-like domain"/>
    <property type="match status" value="2"/>
</dbReference>
<proteinExistence type="predicted"/>
<dbReference type="InterPro" id="IPR001307">
    <property type="entry name" value="Thiosulphate_STrfase_CS"/>
</dbReference>
<dbReference type="RefSeq" id="WP_188888677.1">
    <property type="nucleotide sequence ID" value="NZ_BMHY01000003.1"/>
</dbReference>
<feature type="domain" description="Rhodanese" evidence="3">
    <location>
        <begin position="15"/>
        <end position="134"/>
    </location>
</feature>
<accession>A0A917H1S9</accession>
<dbReference type="InterPro" id="IPR036873">
    <property type="entry name" value="Rhodanese-like_dom_sf"/>
</dbReference>